<dbReference type="RefSeq" id="WP_127919919.1">
    <property type="nucleotide sequence ID" value="NZ_CP029760.1"/>
</dbReference>
<organism evidence="1 2">
    <name type="scientific">Riemerella anatipestifer</name>
    <name type="common">Moraxella anatipestifer</name>
    <dbReference type="NCBI Taxonomy" id="34085"/>
    <lineage>
        <taxon>Bacteria</taxon>
        <taxon>Pseudomonadati</taxon>
        <taxon>Bacteroidota</taxon>
        <taxon>Flavobacteriia</taxon>
        <taxon>Flavobacteriales</taxon>
        <taxon>Weeksellaceae</taxon>
        <taxon>Riemerella</taxon>
    </lineage>
</organism>
<evidence type="ECO:0000313" key="2">
    <source>
        <dbReference type="Proteomes" id="UP001207440"/>
    </source>
</evidence>
<proteinExistence type="predicted"/>
<comment type="caution">
    <text evidence="1">The sequence shown here is derived from an EMBL/GenBank/DDBJ whole genome shotgun (WGS) entry which is preliminary data.</text>
</comment>
<dbReference type="AlphaFoldDB" id="A0AAP3ANG5"/>
<sequence>MTSDGKSALGVTRSDIVDHGFWRGKQTVHEMYLSHNAFSSREQLAYVMQHELNHVRIFNAGLSDIASREIQLKSPAAQKYSELLDNIGHYHIQEYGTKFLEINGWSGIRSSIPSSVFNSVNYQMANQKIWKLLSNTAFKININFR</sequence>
<accession>A0AAP3ANG5</accession>
<dbReference type="Proteomes" id="UP001207440">
    <property type="component" value="Unassembled WGS sequence"/>
</dbReference>
<reference evidence="1" key="1">
    <citation type="submission" date="2022-10" db="EMBL/GenBank/DDBJ databases">
        <title>Sifting through the core-genome to identify putative cross-protective antigens against Riemerella anatipestifer.</title>
        <authorList>
            <person name="Zheng X."/>
            <person name="Zhang W."/>
        </authorList>
    </citation>
    <scope>NUCLEOTIDE SEQUENCE</scope>
    <source>
        <strain evidence="1">ZWRA178</strain>
    </source>
</reference>
<protein>
    <submittedName>
        <fullName evidence="1">Uncharacterized protein</fullName>
    </submittedName>
</protein>
<dbReference type="EMBL" id="JAOZYT010000148">
    <property type="protein sequence ID" value="MCW0524975.1"/>
    <property type="molecule type" value="Genomic_DNA"/>
</dbReference>
<name>A0AAP3ANG5_RIEAN</name>
<gene>
    <name evidence="1" type="ORF">OKE68_11745</name>
</gene>
<evidence type="ECO:0000313" key="1">
    <source>
        <dbReference type="EMBL" id="MCW0524975.1"/>
    </source>
</evidence>